<feature type="non-terminal residue" evidence="1">
    <location>
        <position position="1"/>
    </location>
</feature>
<gene>
    <name evidence="1" type="ORF">D0Y65_048101</name>
</gene>
<sequence>DTIKMAFCNKVGNVSRQSVAHSTQAPVSSMLNYIRCMSSSKLFNGGLSYGVDDQSLKDAFSGFGDVVDGKFGLLSLLSHGVQFQPPVSLTLPYVLQFPLMSL</sequence>
<accession>A0A445FRM0</accession>
<dbReference type="AlphaFoldDB" id="A0A445FRM0"/>
<dbReference type="GO" id="GO:0003676">
    <property type="term" value="F:nucleic acid binding"/>
    <property type="evidence" value="ECO:0007669"/>
    <property type="project" value="InterPro"/>
</dbReference>
<organism evidence="1 2">
    <name type="scientific">Glycine soja</name>
    <name type="common">Wild soybean</name>
    <dbReference type="NCBI Taxonomy" id="3848"/>
    <lineage>
        <taxon>Eukaryota</taxon>
        <taxon>Viridiplantae</taxon>
        <taxon>Streptophyta</taxon>
        <taxon>Embryophyta</taxon>
        <taxon>Tracheophyta</taxon>
        <taxon>Spermatophyta</taxon>
        <taxon>Magnoliopsida</taxon>
        <taxon>eudicotyledons</taxon>
        <taxon>Gunneridae</taxon>
        <taxon>Pentapetalae</taxon>
        <taxon>rosids</taxon>
        <taxon>fabids</taxon>
        <taxon>Fabales</taxon>
        <taxon>Fabaceae</taxon>
        <taxon>Papilionoideae</taxon>
        <taxon>50 kb inversion clade</taxon>
        <taxon>NPAAA clade</taxon>
        <taxon>indigoferoid/millettioid clade</taxon>
        <taxon>Phaseoleae</taxon>
        <taxon>Glycine</taxon>
        <taxon>Glycine subgen. Soja</taxon>
    </lineage>
</organism>
<dbReference type="EMBL" id="QZWG01000018">
    <property type="protein sequence ID" value="RZB51535.1"/>
    <property type="molecule type" value="Genomic_DNA"/>
</dbReference>
<protein>
    <submittedName>
        <fullName evidence="1">Glycine-rich RNA-binding protein 2, mitochondrial</fullName>
    </submittedName>
</protein>
<dbReference type="Proteomes" id="UP000289340">
    <property type="component" value="Chromosome 18"/>
</dbReference>
<name>A0A445FRM0_GLYSO</name>
<comment type="caution">
    <text evidence="1">The sequence shown here is derived from an EMBL/GenBank/DDBJ whole genome shotgun (WGS) entry which is preliminary data.</text>
</comment>
<evidence type="ECO:0000313" key="2">
    <source>
        <dbReference type="Proteomes" id="UP000289340"/>
    </source>
</evidence>
<keyword evidence="2" id="KW-1185">Reference proteome</keyword>
<dbReference type="InterPro" id="IPR035979">
    <property type="entry name" value="RBD_domain_sf"/>
</dbReference>
<dbReference type="SUPFAM" id="SSF54928">
    <property type="entry name" value="RNA-binding domain, RBD"/>
    <property type="match status" value="1"/>
</dbReference>
<evidence type="ECO:0000313" key="1">
    <source>
        <dbReference type="EMBL" id="RZB51535.1"/>
    </source>
</evidence>
<reference evidence="1 2" key="1">
    <citation type="submission" date="2018-09" db="EMBL/GenBank/DDBJ databases">
        <title>A high-quality reference genome of wild soybean provides a powerful tool to mine soybean genomes.</title>
        <authorList>
            <person name="Xie M."/>
            <person name="Chung C.Y.L."/>
            <person name="Li M.-W."/>
            <person name="Wong F.-L."/>
            <person name="Chan T.-F."/>
            <person name="Lam H.-M."/>
        </authorList>
    </citation>
    <scope>NUCLEOTIDE SEQUENCE [LARGE SCALE GENOMIC DNA]</scope>
    <source>
        <strain evidence="2">cv. W05</strain>
        <tissue evidence="1">Hypocotyl of etiolated seedlings</tissue>
    </source>
</reference>
<proteinExistence type="predicted"/>